<keyword evidence="4" id="KW-1185">Reference proteome</keyword>
<dbReference type="OrthoDB" id="31512at2157"/>
<dbReference type="RefSeq" id="WP_179922073.1">
    <property type="nucleotide sequence ID" value="NZ_CP058909.1"/>
</dbReference>
<evidence type="ECO:0000256" key="1">
    <source>
        <dbReference type="SAM" id="MobiDB-lite"/>
    </source>
</evidence>
<protein>
    <submittedName>
        <fullName evidence="3">DUF58 domain-containing protein</fullName>
    </submittedName>
</protein>
<feature type="compositionally biased region" description="Basic and acidic residues" evidence="1">
    <location>
        <begin position="71"/>
        <end position="85"/>
    </location>
</feature>
<dbReference type="GeneID" id="56082726"/>
<feature type="compositionally biased region" description="Basic and acidic residues" evidence="1">
    <location>
        <begin position="1"/>
        <end position="36"/>
    </location>
</feature>
<organism evidence="3 4">
    <name type="scientific">Halosimplex pelagicum</name>
    <dbReference type="NCBI Taxonomy" id="869886"/>
    <lineage>
        <taxon>Archaea</taxon>
        <taxon>Methanobacteriati</taxon>
        <taxon>Methanobacteriota</taxon>
        <taxon>Stenosarchaea group</taxon>
        <taxon>Halobacteria</taxon>
        <taxon>Halobacteriales</taxon>
        <taxon>Haloarculaceae</taxon>
        <taxon>Halosimplex</taxon>
    </lineage>
</organism>
<feature type="region of interest" description="Disordered" evidence="1">
    <location>
        <begin position="1"/>
        <end position="102"/>
    </location>
</feature>
<dbReference type="KEGG" id="hpel:HZS54_09015"/>
<dbReference type="Proteomes" id="UP000509346">
    <property type="component" value="Chromosome"/>
</dbReference>
<name>A0A7D5P604_9EURY</name>
<evidence type="ECO:0000313" key="3">
    <source>
        <dbReference type="EMBL" id="QLH81757.1"/>
    </source>
</evidence>
<dbReference type="AlphaFoldDB" id="A0A7D5P604"/>
<evidence type="ECO:0000313" key="4">
    <source>
        <dbReference type="Proteomes" id="UP000509346"/>
    </source>
</evidence>
<dbReference type="PANTHER" id="PTHR33608:SF6">
    <property type="entry name" value="BLL2464 PROTEIN"/>
    <property type="match status" value="1"/>
</dbReference>
<dbReference type="InterPro" id="IPR002881">
    <property type="entry name" value="DUF58"/>
</dbReference>
<sequence length="531" mass="56416">MSEDDPGRSGPERSESERSESERSDTRDPEPERPDGGRTVIDEADGTDAADEPSVDPGDGDRTEPASAGATERDGETAEAGKVDDGDTADGSAGGADAGGSAAVTVRSSRLRSTNHWVGFATLVFGSAGLGALVRSRALMLAAVVGVGYLAYANTTEAPEPDLAVERRLSADDPEPGDTVEVTVVVENVGEAALPDLRVVEQVPEALAVTAGPARAATALRPGARMTFSYTVLARRGAYRFEGLTVIARNASGSRERELDAETEPAAITCLAPVDATEAVPLRGLTSPYTGRVSTDSSGEGTEFASLREYQHGDALSRIDWNTFARDGTLTTMEFREERMATVVVVLDLREAAYLQAGDDGPHAVDRGIDAARRVFNSLLGTGDRVGIAAFAAETVWLSPGAGPTHRARARELLSTHPALSPTPPDGRVYVRLQLRRLAQRLDDDAQVVFVSPMPDDTSAVIARSLQVRGHAVTVLSPDPTMRDTPGRRLAAVERSNRLNDLRGNDVRVVDWDGDERLAEALERAGRRWSG</sequence>
<proteinExistence type="predicted"/>
<dbReference type="InterPro" id="IPR013783">
    <property type="entry name" value="Ig-like_fold"/>
</dbReference>
<feature type="domain" description="DUF58" evidence="2">
    <location>
        <begin position="307"/>
        <end position="473"/>
    </location>
</feature>
<dbReference type="PANTHER" id="PTHR33608">
    <property type="entry name" value="BLL2464 PROTEIN"/>
    <property type="match status" value="1"/>
</dbReference>
<gene>
    <name evidence="3" type="ORF">HZS54_09015</name>
</gene>
<feature type="compositionally biased region" description="Acidic residues" evidence="1">
    <location>
        <begin position="42"/>
        <end position="54"/>
    </location>
</feature>
<dbReference type="EMBL" id="CP058909">
    <property type="protein sequence ID" value="QLH81757.1"/>
    <property type="molecule type" value="Genomic_DNA"/>
</dbReference>
<dbReference type="Gene3D" id="2.60.40.10">
    <property type="entry name" value="Immunoglobulins"/>
    <property type="match status" value="1"/>
</dbReference>
<dbReference type="Pfam" id="PF01882">
    <property type="entry name" value="DUF58"/>
    <property type="match status" value="1"/>
</dbReference>
<evidence type="ECO:0000259" key="2">
    <source>
        <dbReference type="Pfam" id="PF01882"/>
    </source>
</evidence>
<reference evidence="3 4" key="1">
    <citation type="submission" date="2020-07" db="EMBL/GenBank/DDBJ databases">
        <title>Halosimplex litoreum sp. nov. and Halosimplex rubrum sp. nov., isolated from different salt environments.</title>
        <authorList>
            <person name="Cui H."/>
        </authorList>
    </citation>
    <scope>NUCLEOTIDE SEQUENCE [LARGE SCALE GENOMIC DNA]</scope>
    <source>
        <strain evidence="3 4">R2</strain>
    </source>
</reference>
<accession>A0A7D5P604</accession>